<keyword evidence="3" id="KW-1185">Reference proteome</keyword>
<evidence type="ECO:0000313" key="3">
    <source>
        <dbReference type="Proteomes" id="UP000177515"/>
    </source>
</evidence>
<dbReference type="Proteomes" id="UP000177515">
    <property type="component" value="Chromosome 1"/>
</dbReference>
<feature type="domain" description="HNH nuclease" evidence="1">
    <location>
        <begin position="317"/>
        <end position="364"/>
    </location>
</feature>
<gene>
    <name evidence="2" type="ORF">BKK80_00910</name>
</gene>
<dbReference type="EMBL" id="CP017754">
    <property type="protein sequence ID" value="AOZ04560.1"/>
    <property type="molecule type" value="Genomic_DNA"/>
</dbReference>
<proteinExistence type="predicted"/>
<evidence type="ECO:0000259" key="1">
    <source>
        <dbReference type="Pfam" id="PF13391"/>
    </source>
</evidence>
<reference evidence="2 3" key="1">
    <citation type="submission" date="2016-10" db="EMBL/GenBank/DDBJ databases">
        <title>Complete genome sequences of three Cupriavidus strains isolated from various Malaysian environments.</title>
        <authorList>
            <person name="Abdullah A.A.-A."/>
            <person name="Shafie N.A.H."/>
            <person name="Lau N.S."/>
        </authorList>
    </citation>
    <scope>NUCLEOTIDE SEQUENCE [LARGE SCALE GENOMIC DNA]</scope>
    <source>
        <strain evidence="2 3">USMAA1020</strain>
    </source>
</reference>
<protein>
    <recommendedName>
        <fullName evidence="1">HNH nuclease domain-containing protein</fullName>
    </recommendedName>
</protein>
<dbReference type="Pfam" id="PF13391">
    <property type="entry name" value="HNH_2"/>
    <property type="match status" value="1"/>
</dbReference>
<sequence>MAKSINRFFEEIGMHLYNGRWSWGAEKDHMIVLRTWADQCNVRERRVAVLHQRTLVESASAGLDERVQHLKAIWGGGVAAYTVIATAVDPTLADRSIKSYRDALFAIDSLEVDHEGTFYAGYSRVLDPRDFRSDAVKHRTTPSSGPFPIDKQLESGLSSATVREKLPHMREWLIGAARSRTPVRYAELMQRFDLRYETLFTSLKQLGLACVVANEPVIIALVVDKDTGRCSKGFKEVFGITDDEAERKRCYAYWSFTQSETVLATPQGKANEEAAQRAGEVDDREQEDRVARFMSVEIRQQQSAFRRAVFLAFRGRCAISGCDVPEALEAAHFRGRDWREGHNQAADGILLRRDLHTLYDRGLLDLSDGIAHFSPRVLHHYVHLDGLDVATRF</sequence>
<organism evidence="2 3">
    <name type="scientific">Cupriavidus malaysiensis</name>
    <dbReference type="NCBI Taxonomy" id="367825"/>
    <lineage>
        <taxon>Bacteria</taxon>
        <taxon>Pseudomonadati</taxon>
        <taxon>Pseudomonadota</taxon>
        <taxon>Betaproteobacteria</taxon>
        <taxon>Burkholderiales</taxon>
        <taxon>Burkholderiaceae</taxon>
        <taxon>Cupriavidus</taxon>
    </lineage>
</organism>
<dbReference type="RefSeq" id="WP_071068436.1">
    <property type="nucleotide sequence ID" value="NZ_CP017754.1"/>
</dbReference>
<dbReference type="InterPro" id="IPR003615">
    <property type="entry name" value="HNH_nuc"/>
</dbReference>
<accession>A0ABN4TI32</accession>
<name>A0ABN4TI32_9BURK</name>
<evidence type="ECO:0000313" key="2">
    <source>
        <dbReference type="EMBL" id="AOZ04560.1"/>
    </source>
</evidence>